<proteinExistence type="predicted"/>
<dbReference type="SUPFAM" id="SSF54909">
    <property type="entry name" value="Dimeric alpha+beta barrel"/>
    <property type="match status" value="1"/>
</dbReference>
<evidence type="ECO:0000313" key="2">
    <source>
        <dbReference type="EMBL" id="KAF2144636.1"/>
    </source>
</evidence>
<sequence length="234" mass="26136">MSGVTEITILPFQAGTNAQDKDSDAAKTWRQTLEVVSRQPGFRRMSYGVQLEDPDIIQMLVDWDSIAAHQAFVDSDAYLPFHKIFEKLLSAPPSTHHVRFSAPHAPSTSATVTELVTCYFPSSYKGDFESVWSDFQSLAREHASGLVGISSGWVVEEVEHCSLRDDGSAGRGRRGSLSGSDKPCPKGKAFVWAMGWERVEAHMGYRQTAWFKAGMARLREQPRGIEMHHVRFSM</sequence>
<evidence type="ECO:0000259" key="1">
    <source>
        <dbReference type="PROSITE" id="PS51725"/>
    </source>
</evidence>
<dbReference type="GeneID" id="54292958"/>
<name>A0A6A6BKS5_9PEZI</name>
<dbReference type="InterPro" id="IPR007138">
    <property type="entry name" value="ABM_dom"/>
</dbReference>
<reference evidence="2" key="1">
    <citation type="journal article" date="2020" name="Stud. Mycol.">
        <title>101 Dothideomycetes genomes: a test case for predicting lifestyles and emergence of pathogens.</title>
        <authorList>
            <person name="Haridas S."/>
            <person name="Albert R."/>
            <person name="Binder M."/>
            <person name="Bloem J."/>
            <person name="Labutti K."/>
            <person name="Salamov A."/>
            <person name="Andreopoulos B."/>
            <person name="Baker S."/>
            <person name="Barry K."/>
            <person name="Bills G."/>
            <person name="Bluhm B."/>
            <person name="Cannon C."/>
            <person name="Castanera R."/>
            <person name="Culley D."/>
            <person name="Daum C."/>
            <person name="Ezra D."/>
            <person name="Gonzalez J."/>
            <person name="Henrissat B."/>
            <person name="Kuo A."/>
            <person name="Liang C."/>
            <person name="Lipzen A."/>
            <person name="Lutzoni F."/>
            <person name="Magnuson J."/>
            <person name="Mondo S."/>
            <person name="Nolan M."/>
            <person name="Ohm R."/>
            <person name="Pangilinan J."/>
            <person name="Park H.-J."/>
            <person name="Ramirez L."/>
            <person name="Alfaro M."/>
            <person name="Sun H."/>
            <person name="Tritt A."/>
            <person name="Yoshinaga Y."/>
            <person name="Zwiers L.-H."/>
            <person name="Turgeon B."/>
            <person name="Goodwin S."/>
            <person name="Spatafora J."/>
            <person name="Crous P."/>
            <person name="Grigoriev I."/>
        </authorList>
    </citation>
    <scope>NUCLEOTIDE SEQUENCE</scope>
    <source>
        <strain evidence="2">CBS 121167</strain>
    </source>
</reference>
<evidence type="ECO:0000313" key="3">
    <source>
        <dbReference type="Proteomes" id="UP000799438"/>
    </source>
</evidence>
<gene>
    <name evidence="2" type="ORF">K452DRAFT_144859</name>
</gene>
<dbReference type="EMBL" id="ML995479">
    <property type="protein sequence ID" value="KAF2144636.1"/>
    <property type="molecule type" value="Genomic_DNA"/>
</dbReference>
<dbReference type="PROSITE" id="PS51725">
    <property type="entry name" value="ABM"/>
    <property type="match status" value="1"/>
</dbReference>
<keyword evidence="3" id="KW-1185">Reference proteome</keyword>
<dbReference type="Pfam" id="PF03992">
    <property type="entry name" value="ABM"/>
    <property type="match status" value="1"/>
</dbReference>
<dbReference type="AlphaFoldDB" id="A0A6A6BKS5"/>
<accession>A0A6A6BKS5</accession>
<organism evidence="2 3">
    <name type="scientific">Aplosporella prunicola CBS 121167</name>
    <dbReference type="NCBI Taxonomy" id="1176127"/>
    <lineage>
        <taxon>Eukaryota</taxon>
        <taxon>Fungi</taxon>
        <taxon>Dikarya</taxon>
        <taxon>Ascomycota</taxon>
        <taxon>Pezizomycotina</taxon>
        <taxon>Dothideomycetes</taxon>
        <taxon>Dothideomycetes incertae sedis</taxon>
        <taxon>Botryosphaeriales</taxon>
        <taxon>Aplosporellaceae</taxon>
        <taxon>Aplosporella</taxon>
    </lineage>
</organism>
<dbReference type="InterPro" id="IPR011008">
    <property type="entry name" value="Dimeric_a/b-barrel"/>
</dbReference>
<dbReference type="OrthoDB" id="3830579at2759"/>
<dbReference type="Proteomes" id="UP000799438">
    <property type="component" value="Unassembled WGS sequence"/>
</dbReference>
<dbReference type="RefSeq" id="XP_033400348.1">
    <property type="nucleotide sequence ID" value="XM_033535464.1"/>
</dbReference>
<protein>
    <recommendedName>
        <fullName evidence="1">ABM domain-containing protein</fullName>
    </recommendedName>
</protein>
<feature type="domain" description="ABM" evidence="1">
    <location>
        <begin position="7"/>
        <end position="98"/>
    </location>
</feature>
<dbReference type="Gene3D" id="3.30.70.100">
    <property type="match status" value="2"/>
</dbReference>